<evidence type="ECO:0000256" key="1">
    <source>
        <dbReference type="SAM" id="MobiDB-lite"/>
    </source>
</evidence>
<keyword evidence="3" id="KW-1185">Reference proteome</keyword>
<evidence type="ECO:0000313" key="2">
    <source>
        <dbReference type="EMBL" id="MFC5142020.1"/>
    </source>
</evidence>
<accession>A0ABV9ZP11</accession>
<dbReference type="RefSeq" id="WP_378024153.1">
    <property type="nucleotide sequence ID" value="NZ_JBHSKG010000020.1"/>
</dbReference>
<name>A0ABV9ZP11_9PSEU</name>
<comment type="caution">
    <text evidence="2">The sequence shown here is derived from an EMBL/GenBank/DDBJ whole genome shotgun (WGS) entry which is preliminary data.</text>
</comment>
<dbReference type="EMBL" id="JBHSKG010000020">
    <property type="protein sequence ID" value="MFC5142020.1"/>
    <property type="molecule type" value="Genomic_DNA"/>
</dbReference>
<protein>
    <submittedName>
        <fullName evidence="2">Uncharacterized protein</fullName>
    </submittedName>
</protein>
<organism evidence="2 3">
    <name type="scientific">Actinomycetospora rhizophila</name>
    <dbReference type="NCBI Taxonomy" id="1416876"/>
    <lineage>
        <taxon>Bacteria</taxon>
        <taxon>Bacillati</taxon>
        <taxon>Actinomycetota</taxon>
        <taxon>Actinomycetes</taxon>
        <taxon>Pseudonocardiales</taxon>
        <taxon>Pseudonocardiaceae</taxon>
        <taxon>Actinomycetospora</taxon>
    </lineage>
</organism>
<reference evidence="3" key="1">
    <citation type="journal article" date="2019" name="Int. J. Syst. Evol. Microbiol.">
        <title>The Global Catalogue of Microorganisms (GCM) 10K type strain sequencing project: providing services to taxonomists for standard genome sequencing and annotation.</title>
        <authorList>
            <consortium name="The Broad Institute Genomics Platform"/>
            <consortium name="The Broad Institute Genome Sequencing Center for Infectious Disease"/>
            <person name="Wu L."/>
            <person name="Ma J."/>
        </authorList>
    </citation>
    <scope>NUCLEOTIDE SEQUENCE [LARGE SCALE GENOMIC DNA]</scope>
    <source>
        <strain evidence="3">XZYJ18</strain>
    </source>
</reference>
<sequence length="79" mass="8516">MHPDHEFSPAHATTTTHRSKHDAPSPRRGYVGRLFAAALDGDRIAGEELVDLAPWDPAAADAFEALAVAEFVRDHDGIA</sequence>
<gene>
    <name evidence="2" type="ORF">ACFPK1_27565</name>
</gene>
<evidence type="ECO:0000313" key="3">
    <source>
        <dbReference type="Proteomes" id="UP001596175"/>
    </source>
</evidence>
<feature type="region of interest" description="Disordered" evidence="1">
    <location>
        <begin position="1"/>
        <end position="28"/>
    </location>
</feature>
<dbReference type="Proteomes" id="UP001596175">
    <property type="component" value="Unassembled WGS sequence"/>
</dbReference>
<proteinExistence type="predicted"/>